<comment type="similarity">
    <text evidence="1 9">Belongs to the class-II aminoacyl-tRNA synthetase family.</text>
</comment>
<evidence type="ECO:0000256" key="8">
    <source>
        <dbReference type="ARBA" id="ARBA00048573"/>
    </source>
</evidence>
<evidence type="ECO:0000259" key="11">
    <source>
        <dbReference type="PROSITE" id="PS50862"/>
    </source>
</evidence>
<protein>
    <recommendedName>
        <fullName evidence="9">Lysine--tRNA ligase</fullName>
        <ecNumber evidence="9">6.1.1.6</ecNumber>
    </recommendedName>
    <alternativeName>
        <fullName evidence="9">Lysyl-tRNA synthetase</fullName>
        <shortName evidence="9">LysRS</shortName>
    </alternativeName>
</protein>
<dbReference type="Proteomes" id="UP000250918">
    <property type="component" value="Unassembled WGS sequence"/>
</dbReference>
<dbReference type="EMBL" id="PQAP01000042">
    <property type="protein sequence ID" value="PWB74030.1"/>
    <property type="molecule type" value="Genomic_DNA"/>
</dbReference>
<evidence type="ECO:0000313" key="12">
    <source>
        <dbReference type="EMBL" id="PWB74030.1"/>
    </source>
</evidence>
<dbReference type="CDD" id="cd00775">
    <property type="entry name" value="LysRS_core"/>
    <property type="match status" value="1"/>
</dbReference>
<evidence type="ECO:0000256" key="2">
    <source>
        <dbReference type="ARBA" id="ARBA00022598"/>
    </source>
</evidence>
<evidence type="ECO:0000256" key="6">
    <source>
        <dbReference type="ARBA" id="ARBA00022917"/>
    </source>
</evidence>
<dbReference type="Pfam" id="PF01336">
    <property type="entry name" value="tRNA_anti-codon"/>
    <property type="match status" value="1"/>
</dbReference>
<comment type="cofactor">
    <cofactor evidence="9 10">
        <name>Mg(2+)</name>
        <dbReference type="ChEBI" id="CHEBI:18420"/>
    </cofactor>
    <text evidence="9 10">Binds 3 Mg(2+) ions per subunit.</text>
</comment>
<name>A0A855X341_9BACT</name>
<dbReference type="Gene3D" id="3.30.930.10">
    <property type="entry name" value="Bira Bifunctional Protein, Domain 2"/>
    <property type="match status" value="1"/>
</dbReference>
<keyword evidence="6 9" id="KW-0648">Protein biosynthesis</keyword>
<dbReference type="GO" id="GO:0004824">
    <property type="term" value="F:lysine-tRNA ligase activity"/>
    <property type="evidence" value="ECO:0007669"/>
    <property type="project" value="UniProtKB-UniRule"/>
</dbReference>
<feature type="binding site" evidence="9">
    <location>
        <position position="416"/>
    </location>
    <ligand>
        <name>Mg(2+)</name>
        <dbReference type="ChEBI" id="CHEBI:18420"/>
        <label>1</label>
    </ligand>
</feature>
<evidence type="ECO:0000256" key="10">
    <source>
        <dbReference type="RuleBase" id="RU000336"/>
    </source>
</evidence>
<keyword evidence="3 9" id="KW-0479">Metal-binding</keyword>
<sequence length="525" mass="60228">MSEQDRNQPPHGTPDTGEIQIPLADLIRIRRQKIETLAGQGINPYPYRYERTHQIKDLLAQFDSLAESGTTVRLAGRIMLKRKMGKAAFADIRDASERIQIYVKIDNVGQQAFDLFDLLDIGDIIGCEGTLFITRTGERTLKVQTFELLSKSLHPLPDKHAGLTDVEIRYRRRYADLIVNPEVRELFARRTRIIQIVRDFLNSHGFLEVETPILQPLYGGASARPFKTHHNTLDIPMYMRIADELYLKRLIVGGYDKVWELCKDFRNEGMDRKHNPEFTMIELYWAYADYHDMAGFYEDLIRHTVHKLHGSYKVKFGDHEIDFEPKFRWLTMIDSVKEATGIDFTDLTLELAKVEAKKLHIELDGLFNRGQVIEAVWEAKVEPKLIQPTFIADYPVEISPLAKKNRKDPRFVERFELFIAGQEMGNAFSELNDPVDQLDRFLQSGKALAAGDEEAHPLDDDFITALTYGMPPTAGLGFGIDRLVMLLTGQESIRDVIFFPQMKETKDGSVPVSKILAQIVEEEKK</sequence>
<evidence type="ECO:0000256" key="1">
    <source>
        <dbReference type="ARBA" id="ARBA00008226"/>
    </source>
</evidence>
<keyword evidence="9" id="KW-0963">Cytoplasm</keyword>
<feature type="binding site" evidence="9">
    <location>
        <position position="423"/>
    </location>
    <ligand>
        <name>Mg(2+)</name>
        <dbReference type="ChEBI" id="CHEBI:18420"/>
        <label>1</label>
    </ligand>
</feature>
<dbReference type="PANTHER" id="PTHR42918:SF15">
    <property type="entry name" value="LYSINE--TRNA LIGASE, CHLOROPLASTIC_MITOCHONDRIAL"/>
    <property type="match status" value="1"/>
</dbReference>
<dbReference type="Pfam" id="PF00152">
    <property type="entry name" value="tRNA-synt_2"/>
    <property type="match status" value="1"/>
</dbReference>
<dbReference type="EC" id="6.1.1.6" evidence="9"/>
<feature type="domain" description="Aminoacyl-transfer RNA synthetases class-II family profile" evidence="11">
    <location>
        <begin position="190"/>
        <end position="500"/>
    </location>
</feature>
<keyword evidence="7 9" id="KW-0030">Aminoacyl-tRNA synthetase</keyword>
<evidence type="ECO:0000256" key="7">
    <source>
        <dbReference type="ARBA" id="ARBA00023146"/>
    </source>
</evidence>
<keyword evidence="4 9" id="KW-0547">Nucleotide-binding</keyword>
<comment type="subunit">
    <text evidence="9">Homodimer.</text>
</comment>
<dbReference type="InterPro" id="IPR002313">
    <property type="entry name" value="Lys-tRNA-ligase_II"/>
</dbReference>
<dbReference type="InterPro" id="IPR012340">
    <property type="entry name" value="NA-bd_OB-fold"/>
</dbReference>
<keyword evidence="9 10" id="KW-0460">Magnesium</keyword>
<proteinExistence type="inferred from homology"/>
<organism evidence="12 13">
    <name type="scientific">candidate division GN15 bacterium</name>
    <dbReference type="NCBI Taxonomy" id="2072418"/>
    <lineage>
        <taxon>Bacteria</taxon>
        <taxon>candidate division GN15</taxon>
    </lineage>
</organism>
<dbReference type="AlphaFoldDB" id="A0A855X341"/>
<dbReference type="SUPFAM" id="SSF55681">
    <property type="entry name" value="Class II aaRS and biotin synthetases"/>
    <property type="match status" value="1"/>
</dbReference>
<dbReference type="InterPro" id="IPR006195">
    <property type="entry name" value="aa-tRNA-synth_II"/>
</dbReference>
<dbReference type="InterPro" id="IPR044136">
    <property type="entry name" value="Lys-tRNA-ligase_II_N"/>
</dbReference>
<dbReference type="Gene3D" id="2.40.50.140">
    <property type="entry name" value="Nucleic acid-binding proteins"/>
    <property type="match status" value="1"/>
</dbReference>
<dbReference type="GO" id="GO:0000049">
    <property type="term" value="F:tRNA binding"/>
    <property type="evidence" value="ECO:0007669"/>
    <property type="project" value="TreeGrafter"/>
</dbReference>
<evidence type="ECO:0000256" key="4">
    <source>
        <dbReference type="ARBA" id="ARBA00022741"/>
    </source>
</evidence>
<dbReference type="FunFam" id="2.40.50.140:FF:000024">
    <property type="entry name" value="Lysine--tRNA ligase"/>
    <property type="match status" value="1"/>
</dbReference>
<dbReference type="InterPro" id="IPR004365">
    <property type="entry name" value="NA-bd_OB_tRNA"/>
</dbReference>
<reference evidence="12 13" key="1">
    <citation type="journal article" date="2018" name="ISME J.">
        <title>A methanotrophic archaeon couples anaerobic oxidation of methane to Fe(III) reduction.</title>
        <authorList>
            <person name="Cai C."/>
            <person name="Leu A.O."/>
            <person name="Xie G.J."/>
            <person name="Guo J."/>
            <person name="Feng Y."/>
            <person name="Zhao J.X."/>
            <person name="Tyson G.W."/>
            <person name="Yuan Z."/>
            <person name="Hu S."/>
        </authorList>
    </citation>
    <scope>NUCLEOTIDE SEQUENCE [LARGE SCALE GENOMIC DNA]</scope>
    <source>
        <strain evidence="12">FeB_12</strain>
    </source>
</reference>
<dbReference type="PROSITE" id="PS50862">
    <property type="entry name" value="AA_TRNA_LIGASE_II"/>
    <property type="match status" value="1"/>
</dbReference>
<evidence type="ECO:0000256" key="3">
    <source>
        <dbReference type="ARBA" id="ARBA00022723"/>
    </source>
</evidence>
<dbReference type="CDD" id="cd04322">
    <property type="entry name" value="LysRS_N"/>
    <property type="match status" value="1"/>
</dbReference>
<gene>
    <name evidence="9 12" type="primary">lysS</name>
    <name evidence="12" type="ORF">C3F09_04480</name>
</gene>
<evidence type="ECO:0000313" key="13">
    <source>
        <dbReference type="Proteomes" id="UP000250918"/>
    </source>
</evidence>
<dbReference type="InterPro" id="IPR045864">
    <property type="entry name" value="aa-tRNA-synth_II/BPL/LPL"/>
</dbReference>
<dbReference type="InterPro" id="IPR018149">
    <property type="entry name" value="Lys-tRNA-synth_II_C"/>
</dbReference>
<dbReference type="NCBIfam" id="NF001756">
    <property type="entry name" value="PRK00484.1"/>
    <property type="match status" value="1"/>
</dbReference>
<dbReference type="GO" id="GO:0005524">
    <property type="term" value="F:ATP binding"/>
    <property type="evidence" value="ECO:0007669"/>
    <property type="project" value="UniProtKB-UniRule"/>
</dbReference>
<accession>A0A855X341</accession>
<evidence type="ECO:0000256" key="5">
    <source>
        <dbReference type="ARBA" id="ARBA00022840"/>
    </source>
</evidence>
<keyword evidence="5 9" id="KW-0067">ATP-binding</keyword>
<comment type="subcellular location">
    <subcellularLocation>
        <location evidence="9">Cytoplasm</location>
    </subcellularLocation>
</comment>
<feature type="binding site" evidence="9">
    <location>
        <position position="423"/>
    </location>
    <ligand>
        <name>Mg(2+)</name>
        <dbReference type="ChEBI" id="CHEBI:18420"/>
        <label>2</label>
    </ligand>
</feature>
<dbReference type="PANTHER" id="PTHR42918">
    <property type="entry name" value="LYSYL-TRNA SYNTHETASE"/>
    <property type="match status" value="1"/>
</dbReference>
<comment type="catalytic activity">
    <reaction evidence="8 9 10">
        <text>tRNA(Lys) + L-lysine + ATP = L-lysyl-tRNA(Lys) + AMP + diphosphate</text>
        <dbReference type="Rhea" id="RHEA:20792"/>
        <dbReference type="Rhea" id="RHEA-COMP:9696"/>
        <dbReference type="Rhea" id="RHEA-COMP:9697"/>
        <dbReference type="ChEBI" id="CHEBI:30616"/>
        <dbReference type="ChEBI" id="CHEBI:32551"/>
        <dbReference type="ChEBI" id="CHEBI:33019"/>
        <dbReference type="ChEBI" id="CHEBI:78442"/>
        <dbReference type="ChEBI" id="CHEBI:78529"/>
        <dbReference type="ChEBI" id="CHEBI:456215"/>
        <dbReference type="EC" id="6.1.1.6"/>
    </reaction>
</comment>
<comment type="caution">
    <text evidence="12">The sequence shown here is derived from an EMBL/GenBank/DDBJ whole genome shotgun (WGS) entry which is preliminary data.</text>
</comment>
<dbReference type="HAMAP" id="MF_00252">
    <property type="entry name" value="Lys_tRNA_synth_class2"/>
    <property type="match status" value="1"/>
</dbReference>
<dbReference type="NCBIfam" id="TIGR00499">
    <property type="entry name" value="lysS_bact"/>
    <property type="match status" value="1"/>
</dbReference>
<dbReference type="GO" id="GO:0006430">
    <property type="term" value="P:lysyl-tRNA aminoacylation"/>
    <property type="evidence" value="ECO:0007669"/>
    <property type="project" value="UniProtKB-UniRule"/>
</dbReference>
<dbReference type="GO" id="GO:0000287">
    <property type="term" value="F:magnesium ion binding"/>
    <property type="evidence" value="ECO:0007669"/>
    <property type="project" value="UniProtKB-UniRule"/>
</dbReference>
<dbReference type="GO" id="GO:0005829">
    <property type="term" value="C:cytosol"/>
    <property type="evidence" value="ECO:0007669"/>
    <property type="project" value="TreeGrafter"/>
</dbReference>
<dbReference type="SUPFAM" id="SSF50249">
    <property type="entry name" value="Nucleic acid-binding proteins"/>
    <property type="match status" value="1"/>
</dbReference>
<keyword evidence="2 9" id="KW-0436">Ligase</keyword>
<dbReference type="PRINTS" id="PR00982">
    <property type="entry name" value="TRNASYNTHLYS"/>
</dbReference>
<evidence type="ECO:0000256" key="9">
    <source>
        <dbReference type="HAMAP-Rule" id="MF_00252"/>
    </source>
</evidence>
<dbReference type="InterPro" id="IPR004364">
    <property type="entry name" value="Aa-tRNA-synt_II"/>
</dbReference>